<comment type="caution">
    <text evidence="2">The sequence shown here is derived from an EMBL/GenBank/DDBJ whole genome shotgun (WGS) entry which is preliminary data.</text>
</comment>
<dbReference type="Proteomes" id="UP000237105">
    <property type="component" value="Unassembled WGS sequence"/>
</dbReference>
<feature type="compositionally biased region" description="Low complexity" evidence="1">
    <location>
        <begin position="23"/>
        <end position="32"/>
    </location>
</feature>
<gene>
    <name evidence="2" type="ORF">PanWU01x14_093530</name>
</gene>
<evidence type="ECO:0000256" key="1">
    <source>
        <dbReference type="SAM" id="MobiDB-lite"/>
    </source>
</evidence>
<dbReference type="EMBL" id="JXTB01000060">
    <property type="protein sequence ID" value="PON68746.1"/>
    <property type="molecule type" value="Genomic_DNA"/>
</dbReference>
<accession>A0A2P5D664</accession>
<keyword evidence="3" id="KW-1185">Reference proteome</keyword>
<feature type="non-terminal residue" evidence="2">
    <location>
        <position position="1"/>
    </location>
</feature>
<feature type="region of interest" description="Disordered" evidence="1">
    <location>
        <begin position="18"/>
        <end position="37"/>
    </location>
</feature>
<organism evidence="2 3">
    <name type="scientific">Parasponia andersonii</name>
    <name type="common">Sponia andersonii</name>
    <dbReference type="NCBI Taxonomy" id="3476"/>
    <lineage>
        <taxon>Eukaryota</taxon>
        <taxon>Viridiplantae</taxon>
        <taxon>Streptophyta</taxon>
        <taxon>Embryophyta</taxon>
        <taxon>Tracheophyta</taxon>
        <taxon>Spermatophyta</taxon>
        <taxon>Magnoliopsida</taxon>
        <taxon>eudicotyledons</taxon>
        <taxon>Gunneridae</taxon>
        <taxon>Pentapetalae</taxon>
        <taxon>rosids</taxon>
        <taxon>fabids</taxon>
        <taxon>Rosales</taxon>
        <taxon>Cannabaceae</taxon>
        <taxon>Parasponia</taxon>
    </lineage>
</organism>
<name>A0A2P5D664_PARAD</name>
<sequence>IADEVLGVRQGYIREVSPKLKEATGTSSTTASPPCDPLVLDSELRDFFSRM</sequence>
<reference evidence="3" key="1">
    <citation type="submission" date="2016-06" db="EMBL/GenBank/DDBJ databases">
        <title>Parallel loss of symbiosis genes in relatives of nitrogen-fixing non-legume Parasponia.</title>
        <authorList>
            <person name="Van Velzen R."/>
            <person name="Holmer R."/>
            <person name="Bu F."/>
            <person name="Rutten L."/>
            <person name="Van Zeijl A."/>
            <person name="Liu W."/>
            <person name="Santuari L."/>
            <person name="Cao Q."/>
            <person name="Sharma T."/>
            <person name="Shen D."/>
            <person name="Roswanjaya Y."/>
            <person name="Wardhani T."/>
            <person name="Kalhor M.S."/>
            <person name="Jansen J."/>
            <person name="Van den Hoogen J."/>
            <person name="Gungor B."/>
            <person name="Hartog M."/>
            <person name="Hontelez J."/>
            <person name="Verver J."/>
            <person name="Yang W.-C."/>
            <person name="Schijlen E."/>
            <person name="Repin R."/>
            <person name="Schilthuizen M."/>
            <person name="Schranz E."/>
            <person name="Heidstra R."/>
            <person name="Miyata K."/>
            <person name="Fedorova E."/>
            <person name="Kohlen W."/>
            <person name="Bisseling T."/>
            <person name="Smit S."/>
            <person name="Geurts R."/>
        </authorList>
    </citation>
    <scope>NUCLEOTIDE SEQUENCE [LARGE SCALE GENOMIC DNA]</scope>
    <source>
        <strain evidence="3">cv. WU1-14</strain>
    </source>
</reference>
<evidence type="ECO:0000313" key="2">
    <source>
        <dbReference type="EMBL" id="PON68746.1"/>
    </source>
</evidence>
<proteinExistence type="predicted"/>
<evidence type="ECO:0000313" key="3">
    <source>
        <dbReference type="Proteomes" id="UP000237105"/>
    </source>
</evidence>
<dbReference type="AlphaFoldDB" id="A0A2P5D664"/>
<protein>
    <submittedName>
        <fullName evidence="2">Uncharacterized protein</fullName>
    </submittedName>
</protein>